<dbReference type="InterPro" id="IPR006190">
    <property type="entry name" value="SAF_AFP_Neu5Ac"/>
</dbReference>
<reference evidence="2 3" key="1">
    <citation type="submission" date="2020-08" db="EMBL/GenBank/DDBJ databases">
        <authorList>
            <person name="Liu C."/>
            <person name="Sun Q."/>
        </authorList>
    </citation>
    <scope>NUCLEOTIDE SEQUENCE [LARGE SCALE GENOMIC DNA]</scope>
    <source>
        <strain evidence="2 3">NSJ-8</strain>
    </source>
</reference>
<dbReference type="InterPro" id="IPR013132">
    <property type="entry name" value="PseI/NeuA/B-like_N"/>
</dbReference>
<dbReference type="InterPro" id="IPR013785">
    <property type="entry name" value="Aldolase_TIM"/>
</dbReference>
<dbReference type="AlphaFoldDB" id="A0A7G9FU95"/>
<dbReference type="Gene3D" id="3.40.50.12230">
    <property type="match status" value="1"/>
</dbReference>
<proteinExistence type="predicted"/>
<dbReference type="NCBIfam" id="TIGR03586">
    <property type="entry name" value="PseI"/>
    <property type="match status" value="1"/>
</dbReference>
<dbReference type="PROSITE" id="PS50844">
    <property type="entry name" value="AFP_LIKE"/>
    <property type="match status" value="1"/>
</dbReference>
<keyword evidence="2" id="KW-0808">Transferase</keyword>
<evidence type="ECO:0000313" key="3">
    <source>
        <dbReference type="Proteomes" id="UP000515981"/>
    </source>
</evidence>
<dbReference type="Pfam" id="PF00551">
    <property type="entry name" value="Formyl_trans_N"/>
    <property type="match status" value="1"/>
</dbReference>
<name>A0A7G9FU95_9FIRM</name>
<dbReference type="PANTHER" id="PTHR42966">
    <property type="entry name" value="N-ACETYLNEURAMINATE SYNTHASE"/>
    <property type="match status" value="1"/>
</dbReference>
<dbReference type="RefSeq" id="WP_330595971.1">
    <property type="nucleotide sequence ID" value="NZ_CP060633.1"/>
</dbReference>
<feature type="domain" description="AFP-like" evidence="1">
    <location>
        <begin position="297"/>
        <end position="355"/>
    </location>
</feature>
<dbReference type="Pfam" id="PF03102">
    <property type="entry name" value="NeuB"/>
    <property type="match status" value="1"/>
</dbReference>
<evidence type="ECO:0000259" key="1">
    <source>
        <dbReference type="PROSITE" id="PS50844"/>
    </source>
</evidence>
<dbReference type="PANTHER" id="PTHR42966:SF2">
    <property type="entry name" value="PSEUDAMINIC ACID SYNTHASE"/>
    <property type="match status" value="1"/>
</dbReference>
<dbReference type="InterPro" id="IPR051690">
    <property type="entry name" value="PseI-like"/>
</dbReference>
<dbReference type="CDD" id="cd11615">
    <property type="entry name" value="SAF_NeuB_like"/>
    <property type="match status" value="1"/>
</dbReference>
<dbReference type="GO" id="GO:0016051">
    <property type="term" value="P:carbohydrate biosynthetic process"/>
    <property type="evidence" value="ECO:0007669"/>
    <property type="project" value="InterPro"/>
</dbReference>
<dbReference type="SUPFAM" id="SSF53328">
    <property type="entry name" value="Formyltransferase"/>
    <property type="match status" value="1"/>
</dbReference>
<gene>
    <name evidence="2" type="primary">pseI</name>
    <name evidence="2" type="ORF">H9Q77_13780</name>
</gene>
<organism evidence="2 3">
    <name type="scientific">Simiaoa sunii</name>
    <dbReference type="NCBI Taxonomy" id="2763672"/>
    <lineage>
        <taxon>Bacteria</taxon>
        <taxon>Bacillati</taxon>
        <taxon>Bacillota</taxon>
        <taxon>Clostridia</taxon>
        <taxon>Lachnospirales</taxon>
        <taxon>Lachnospiraceae</taxon>
        <taxon>Simiaoa</taxon>
    </lineage>
</organism>
<dbReference type="InterPro" id="IPR013974">
    <property type="entry name" value="SAF"/>
</dbReference>
<dbReference type="GO" id="GO:0047444">
    <property type="term" value="F:N-acylneuraminate-9-phosphate synthase activity"/>
    <property type="evidence" value="ECO:0007669"/>
    <property type="project" value="TreeGrafter"/>
</dbReference>
<dbReference type="InterPro" id="IPR036732">
    <property type="entry name" value="AFP_Neu5c_C_sf"/>
</dbReference>
<keyword evidence="3" id="KW-1185">Reference proteome</keyword>
<dbReference type="SMART" id="SM00858">
    <property type="entry name" value="SAF"/>
    <property type="match status" value="1"/>
</dbReference>
<dbReference type="Pfam" id="PF08666">
    <property type="entry name" value="SAF"/>
    <property type="match status" value="1"/>
</dbReference>
<dbReference type="KEGG" id="ssun:H9Q77_13780"/>
<dbReference type="InterPro" id="IPR020030">
    <property type="entry name" value="Pseudaminic_synth_PseI"/>
</dbReference>
<dbReference type="Gene3D" id="3.90.1210.10">
    <property type="entry name" value="Antifreeze-like/N-acetylneuraminic acid synthase C-terminal domain"/>
    <property type="match status" value="1"/>
</dbReference>
<dbReference type="EC" id="2.5.1.97" evidence="2"/>
<sequence length="555" mass="63145">MGEKDHLKIKIGNRLIGSGEPAYLIAEMSANHAGSIERAKEIIHAAKESGADCIKIQTYTPDTLTIDCHNKYFQVNNGTWEGENLYSLYGKAYTPWEWQPQLKAEADKVGIDFLSTPFDNTAVDFLEDMGLEFYKIASFEMIDLPLVEYVASKGKPIIMSTGMATLEEIREAVETVYHTGNRQLVLLKCSSAYPADPAQMYLRTITDMQKRFDLPIGLSDHSMGSMSAVTAVALGASVIEKHFCLSREIENPDASFSMTPEEYKQMVQDIRNVEAALGTPTYGVEKQEESSRVFRRSIFAVKDIPAGAELTEENIRIIRPGYGIKPKYWKDVLGMRTDHAMERGTPITFDALEKGSILFLTNNTNTDGLYRWLKEQGEQVYRVENKVTAQMIAQMKPSLMISFNYRHMIPQEVLELMPGRVINLHTSYLPYNRGSSPNFFSFLEDTPKGVTIHLMSAGLDEGDILCQRELHFDEEKETFASTYEALLQEIEKLFRENWQQIREGSILPVKQAGPVTYHRMKDLDAIREKVDFDWNMKIGDFKRAYEKAMRKDENS</sequence>
<protein>
    <submittedName>
        <fullName evidence="2">Pseudaminic acid synthase</fullName>
        <ecNumber evidence="2">2.5.1.97</ecNumber>
    </submittedName>
</protein>
<dbReference type="SUPFAM" id="SSF51569">
    <property type="entry name" value="Aldolase"/>
    <property type="match status" value="1"/>
</dbReference>
<dbReference type="EMBL" id="CP060633">
    <property type="protein sequence ID" value="QNM02127.1"/>
    <property type="molecule type" value="Genomic_DNA"/>
</dbReference>
<dbReference type="SUPFAM" id="SSF51269">
    <property type="entry name" value="AFP III-like domain"/>
    <property type="match status" value="1"/>
</dbReference>
<dbReference type="Proteomes" id="UP000515981">
    <property type="component" value="Chromosome"/>
</dbReference>
<dbReference type="InterPro" id="IPR036477">
    <property type="entry name" value="Formyl_transf_N_sf"/>
</dbReference>
<dbReference type="Gene3D" id="3.20.20.70">
    <property type="entry name" value="Aldolase class I"/>
    <property type="match status" value="1"/>
</dbReference>
<accession>A0A7G9FU95</accession>
<dbReference type="InterPro" id="IPR057736">
    <property type="entry name" value="SAF_PseI/NeuA/NeuB"/>
</dbReference>
<evidence type="ECO:0000313" key="2">
    <source>
        <dbReference type="EMBL" id="QNM02127.1"/>
    </source>
</evidence>
<dbReference type="InterPro" id="IPR002376">
    <property type="entry name" value="Formyl_transf_N"/>
</dbReference>